<dbReference type="GeneTree" id="ENSGT00960000190056"/>
<sequence>MTPDIYYLLVGFQYSTPDRLRWLAERGQNNDYSRETTGEQSNLKGNCTVIVKQRPAKQYPSPTLFAKHWAKEEGLTTFPGYALMSRSSQFNQDKTTLIVTNNPLPDLTHSPQVDTPMKSTSSAFPSATSHPNSPMPSLPWFKNMTFLQSLQDTSPAYYRAARISVPHSRFSTDHDFKSEGQFSRNYAEKRMKQLYPHLHFHTLPGLGKNLTTKGSGCQWEPLTLSSLTETQSAVTAPSKDTN</sequence>
<dbReference type="Ensembl" id="ENSCPRT00005003500.1">
    <property type="protein sequence ID" value="ENSCPRP00005003000.1"/>
    <property type="gene ID" value="ENSCPRG00005002183.1"/>
</dbReference>
<reference evidence="1" key="2">
    <citation type="submission" date="2025-09" db="UniProtKB">
        <authorList>
            <consortium name="Ensembl"/>
        </authorList>
    </citation>
    <scope>IDENTIFICATION</scope>
</reference>
<dbReference type="PANTHER" id="PTHR37352:SF1">
    <property type="entry name" value="TESTIS-SPECIFIC GENE 13 PROTEIN"/>
    <property type="match status" value="1"/>
</dbReference>
<reference evidence="1" key="1">
    <citation type="submission" date="2025-08" db="UniProtKB">
        <authorList>
            <consortium name="Ensembl"/>
        </authorList>
    </citation>
    <scope>IDENTIFICATION</scope>
</reference>
<dbReference type="PANTHER" id="PTHR37352">
    <property type="entry name" value="TESTIS-SPECIFIC GENE 13 PROTEIN"/>
    <property type="match status" value="1"/>
</dbReference>
<dbReference type="AlphaFoldDB" id="A0A7M4E1G8"/>
<name>A0A7M4E1G8_CROPO</name>
<dbReference type="OMA" id="WIIKNAT"/>
<keyword evidence="2" id="KW-1185">Reference proteome</keyword>
<accession>A0A7M4E1G8</accession>
<evidence type="ECO:0000313" key="1">
    <source>
        <dbReference type="Ensembl" id="ENSCPRP00005003000.1"/>
    </source>
</evidence>
<protein>
    <submittedName>
        <fullName evidence="1">Uncharacterized protein</fullName>
    </submittedName>
</protein>
<dbReference type="Proteomes" id="UP000594220">
    <property type="component" value="Unplaced"/>
</dbReference>
<dbReference type="InterPro" id="IPR029241">
    <property type="entry name" value="TSGA13"/>
</dbReference>
<proteinExistence type="predicted"/>
<evidence type="ECO:0000313" key="2">
    <source>
        <dbReference type="Proteomes" id="UP000594220"/>
    </source>
</evidence>
<organism evidence="1 2">
    <name type="scientific">Crocodylus porosus</name>
    <name type="common">Saltwater crocodile</name>
    <name type="synonym">Estuarine crocodile</name>
    <dbReference type="NCBI Taxonomy" id="8502"/>
    <lineage>
        <taxon>Eukaryota</taxon>
        <taxon>Metazoa</taxon>
        <taxon>Chordata</taxon>
        <taxon>Craniata</taxon>
        <taxon>Vertebrata</taxon>
        <taxon>Euteleostomi</taxon>
        <taxon>Archelosauria</taxon>
        <taxon>Archosauria</taxon>
        <taxon>Crocodylia</taxon>
        <taxon>Longirostres</taxon>
        <taxon>Crocodylidae</taxon>
        <taxon>Crocodylus</taxon>
    </lineage>
</organism>
<dbReference type="Pfam" id="PF14994">
    <property type="entry name" value="TSGA13"/>
    <property type="match status" value="1"/>
</dbReference>